<name>A0ABV8AU99_9BACT</name>
<dbReference type="Proteomes" id="UP001595805">
    <property type="component" value="Unassembled WGS sequence"/>
</dbReference>
<dbReference type="EMBL" id="JBHRZS010000007">
    <property type="protein sequence ID" value="MFC3881573.1"/>
    <property type="molecule type" value="Genomic_DNA"/>
</dbReference>
<evidence type="ECO:0000313" key="1">
    <source>
        <dbReference type="EMBL" id="MFC3881573.1"/>
    </source>
</evidence>
<dbReference type="RefSeq" id="WP_377906919.1">
    <property type="nucleotide sequence ID" value="NZ_JBHRZS010000007.1"/>
</dbReference>
<gene>
    <name evidence="1" type="ORF">ACFOSV_15365</name>
</gene>
<dbReference type="NCBIfam" id="NF041374">
    <property type="entry name" value="GDCCVxC"/>
    <property type="match status" value="1"/>
</dbReference>
<comment type="caution">
    <text evidence="1">The sequence shown here is derived from an EMBL/GenBank/DDBJ whole genome shotgun (WGS) entry which is preliminary data.</text>
</comment>
<sequence length="68" mass="7563">MKIVLQSTLTCPNCGHKKEEIMPTDACQFFYEFESCKVVLKPKLGDCCVYCSYGTVKCPPIQQGSSCC</sequence>
<organism evidence="1 2">
    <name type="scientific">Algoriphagus namhaensis</name>
    <dbReference type="NCBI Taxonomy" id="915353"/>
    <lineage>
        <taxon>Bacteria</taxon>
        <taxon>Pseudomonadati</taxon>
        <taxon>Bacteroidota</taxon>
        <taxon>Cytophagia</taxon>
        <taxon>Cytophagales</taxon>
        <taxon>Cyclobacteriaceae</taxon>
        <taxon>Algoriphagus</taxon>
    </lineage>
</organism>
<reference evidence="2" key="1">
    <citation type="journal article" date="2019" name="Int. J. Syst. Evol. Microbiol.">
        <title>The Global Catalogue of Microorganisms (GCM) 10K type strain sequencing project: providing services to taxonomists for standard genome sequencing and annotation.</title>
        <authorList>
            <consortium name="The Broad Institute Genomics Platform"/>
            <consortium name="The Broad Institute Genome Sequencing Center for Infectious Disease"/>
            <person name="Wu L."/>
            <person name="Ma J."/>
        </authorList>
    </citation>
    <scope>NUCLEOTIDE SEQUENCE [LARGE SCALE GENOMIC DNA]</scope>
    <source>
        <strain evidence="2">CCUG 60523</strain>
    </source>
</reference>
<evidence type="ECO:0000313" key="2">
    <source>
        <dbReference type="Proteomes" id="UP001595805"/>
    </source>
</evidence>
<protein>
    <submittedName>
        <fullName evidence="1">GDCCVxC domain-containing (Seleno)protein</fullName>
    </submittedName>
</protein>
<dbReference type="InterPro" id="IPR047677">
    <property type="entry name" value="GDCCVxC"/>
</dbReference>
<proteinExistence type="predicted"/>
<accession>A0ABV8AU99</accession>
<keyword evidence="2" id="KW-1185">Reference proteome</keyword>